<comment type="caution">
    <text evidence="3">The sequence shown here is derived from an EMBL/GenBank/DDBJ whole genome shotgun (WGS) entry which is preliminary data.</text>
</comment>
<protein>
    <recommendedName>
        <fullName evidence="5">DUF2502 domain-containing protein</fullName>
    </recommendedName>
</protein>
<evidence type="ECO:0000313" key="4">
    <source>
        <dbReference type="Proteomes" id="UP001229486"/>
    </source>
</evidence>
<name>A0AB73IJV1_9BURK</name>
<evidence type="ECO:0008006" key="5">
    <source>
        <dbReference type="Google" id="ProtNLM"/>
    </source>
</evidence>
<accession>A0AB73IJV1</accession>
<dbReference type="RefSeq" id="WP_392395266.1">
    <property type="nucleotide sequence ID" value="NZ_JAURTK010000008.1"/>
</dbReference>
<gene>
    <name evidence="3" type="ORF">J2793_005678</name>
</gene>
<organism evidence="3 4">
    <name type="scientific">Paraburkholderia caledonica</name>
    <dbReference type="NCBI Taxonomy" id="134536"/>
    <lineage>
        <taxon>Bacteria</taxon>
        <taxon>Pseudomonadati</taxon>
        <taxon>Pseudomonadota</taxon>
        <taxon>Betaproteobacteria</taxon>
        <taxon>Burkholderiales</taxon>
        <taxon>Burkholderiaceae</taxon>
        <taxon>Paraburkholderia</taxon>
    </lineage>
</organism>
<dbReference type="AlphaFoldDB" id="A0AB73IJV1"/>
<sequence>MKRNCLSIAFGCAMSLSVIAQAKSFGFELSPSTRKTANAPATQGWHDGRYWDGHRSWSRDEWEGRRTREAGHDDAYRLNRGTHCPPGHAKKHDC</sequence>
<feature type="compositionally biased region" description="Basic and acidic residues" evidence="1">
    <location>
        <begin position="59"/>
        <end position="77"/>
    </location>
</feature>
<evidence type="ECO:0000256" key="2">
    <source>
        <dbReference type="SAM" id="SignalP"/>
    </source>
</evidence>
<feature type="chain" id="PRO_5044506418" description="DUF2502 domain-containing protein" evidence="2">
    <location>
        <begin position="23"/>
        <end position="94"/>
    </location>
</feature>
<evidence type="ECO:0000256" key="1">
    <source>
        <dbReference type="SAM" id="MobiDB-lite"/>
    </source>
</evidence>
<keyword evidence="2" id="KW-0732">Signal</keyword>
<feature type="signal peptide" evidence="2">
    <location>
        <begin position="1"/>
        <end position="22"/>
    </location>
</feature>
<reference evidence="3" key="1">
    <citation type="submission" date="2023-07" db="EMBL/GenBank/DDBJ databases">
        <title>Sorghum-associated microbial communities from plants grown in Nebraska, USA.</title>
        <authorList>
            <person name="Schachtman D."/>
        </authorList>
    </citation>
    <scope>NUCLEOTIDE SEQUENCE</scope>
    <source>
        <strain evidence="3">DS1061</strain>
    </source>
</reference>
<evidence type="ECO:0000313" key="3">
    <source>
        <dbReference type="EMBL" id="MDP9650210.1"/>
    </source>
</evidence>
<proteinExistence type="predicted"/>
<dbReference type="Proteomes" id="UP001229486">
    <property type="component" value="Unassembled WGS sequence"/>
</dbReference>
<feature type="region of interest" description="Disordered" evidence="1">
    <location>
        <begin position="59"/>
        <end position="94"/>
    </location>
</feature>
<dbReference type="EMBL" id="JAURTK010000008">
    <property type="protein sequence ID" value="MDP9650210.1"/>
    <property type="molecule type" value="Genomic_DNA"/>
</dbReference>